<feature type="region of interest" description="Disordered" evidence="1">
    <location>
        <begin position="1"/>
        <end position="22"/>
    </location>
</feature>
<reference evidence="2 3" key="1">
    <citation type="submission" date="2023-11" db="EMBL/GenBank/DDBJ databases">
        <title>Dfirmibasis_genome.</title>
        <authorList>
            <person name="Edelbroek B."/>
            <person name="Kjellin J."/>
            <person name="Jerlstrom-Hultqvist J."/>
            <person name="Soderbom F."/>
        </authorList>
    </citation>
    <scope>NUCLEOTIDE SEQUENCE [LARGE SCALE GENOMIC DNA]</scope>
    <source>
        <strain evidence="2 3">TNS-C-14</strain>
    </source>
</reference>
<feature type="compositionally biased region" description="Gly residues" evidence="1">
    <location>
        <begin position="151"/>
        <end position="181"/>
    </location>
</feature>
<evidence type="ECO:0000313" key="3">
    <source>
        <dbReference type="Proteomes" id="UP001344447"/>
    </source>
</evidence>
<accession>A0AAN7TQ46</accession>
<organism evidence="2 3">
    <name type="scientific">Dictyostelium firmibasis</name>
    <dbReference type="NCBI Taxonomy" id="79012"/>
    <lineage>
        <taxon>Eukaryota</taxon>
        <taxon>Amoebozoa</taxon>
        <taxon>Evosea</taxon>
        <taxon>Eumycetozoa</taxon>
        <taxon>Dictyostelia</taxon>
        <taxon>Dictyosteliales</taxon>
        <taxon>Dictyosteliaceae</taxon>
        <taxon>Dictyostelium</taxon>
    </lineage>
</organism>
<keyword evidence="3" id="KW-1185">Reference proteome</keyword>
<dbReference type="Proteomes" id="UP001344447">
    <property type="component" value="Unassembled WGS sequence"/>
</dbReference>
<comment type="caution">
    <text evidence="2">The sequence shown here is derived from an EMBL/GenBank/DDBJ whole genome shotgun (WGS) entry which is preliminary data.</text>
</comment>
<feature type="region of interest" description="Disordered" evidence="1">
    <location>
        <begin position="142"/>
        <end position="181"/>
    </location>
</feature>
<evidence type="ECO:0000256" key="1">
    <source>
        <dbReference type="SAM" id="MobiDB-lite"/>
    </source>
</evidence>
<evidence type="ECO:0000313" key="2">
    <source>
        <dbReference type="EMBL" id="KAK5578237.1"/>
    </source>
</evidence>
<proteinExistence type="predicted"/>
<sequence>MSSKFKGGKGSNKKSTPFKIGGEVGDEQRQYFKDASKEIRNLGLKVVARRVKKSAAEDDLKSSGRKVKKTFLPFKKAIINHKIEKEKQDNLIAESILRGEKPILPKKSIKSLDKDDDEPGLKIGRFSKGTLHINKFDIKTVYSSKSKNNSGGRGGGSGGRGGRGGRGGGRGGRGGGRGGKR</sequence>
<dbReference type="EMBL" id="JAVFKY010000004">
    <property type="protein sequence ID" value="KAK5578237.1"/>
    <property type="molecule type" value="Genomic_DNA"/>
</dbReference>
<dbReference type="AlphaFoldDB" id="A0AAN7TQ46"/>
<gene>
    <name evidence="2" type="ORF">RB653_003190</name>
</gene>
<name>A0AAN7TQ46_9MYCE</name>
<protein>
    <submittedName>
        <fullName evidence="2">Uncharacterized protein</fullName>
    </submittedName>
</protein>